<proteinExistence type="predicted"/>
<dbReference type="OrthoDB" id="2596766at2759"/>
<dbReference type="Proteomes" id="UP000236161">
    <property type="component" value="Unassembled WGS sequence"/>
</dbReference>
<name>A0A2I0AF70_9ASPA</name>
<keyword evidence="4" id="KW-1185">Reference proteome</keyword>
<keyword evidence="3" id="KW-0378">Hydrolase</keyword>
<evidence type="ECO:0000313" key="3">
    <source>
        <dbReference type="EMBL" id="PKA54173.1"/>
    </source>
</evidence>
<dbReference type="GO" id="GO:0016787">
    <property type="term" value="F:hydrolase activity"/>
    <property type="evidence" value="ECO:0007669"/>
    <property type="project" value="UniProtKB-KW"/>
</dbReference>
<dbReference type="InterPro" id="IPR054722">
    <property type="entry name" value="PolX-like_BBD"/>
</dbReference>
<dbReference type="Pfam" id="PF22936">
    <property type="entry name" value="Pol_BBD"/>
    <property type="match status" value="1"/>
</dbReference>
<evidence type="ECO:0000256" key="1">
    <source>
        <dbReference type="SAM" id="SignalP"/>
    </source>
</evidence>
<accession>A0A2I0AF70</accession>
<feature type="domain" description="Retrovirus-related Pol polyprotein from transposon TNT 1-94-like beta-barrel" evidence="2">
    <location>
        <begin position="56"/>
        <end position="114"/>
    </location>
</feature>
<gene>
    <name evidence="3" type="ORF">AXF42_Ash000006</name>
</gene>
<feature type="chain" id="PRO_5014113809" evidence="1">
    <location>
        <begin position="18"/>
        <end position="122"/>
    </location>
</feature>
<protein>
    <submittedName>
        <fullName evidence="3">5'-3' exoribonuclease 2</fullName>
        <ecNumber evidence="3">3.1.13.-</ecNumber>
    </submittedName>
</protein>
<organism evidence="3 4">
    <name type="scientific">Apostasia shenzhenica</name>
    <dbReference type="NCBI Taxonomy" id="1088818"/>
    <lineage>
        <taxon>Eukaryota</taxon>
        <taxon>Viridiplantae</taxon>
        <taxon>Streptophyta</taxon>
        <taxon>Embryophyta</taxon>
        <taxon>Tracheophyta</taxon>
        <taxon>Spermatophyta</taxon>
        <taxon>Magnoliopsida</taxon>
        <taxon>Liliopsida</taxon>
        <taxon>Asparagales</taxon>
        <taxon>Orchidaceae</taxon>
        <taxon>Apostasioideae</taxon>
        <taxon>Apostasia</taxon>
    </lineage>
</organism>
<reference evidence="3 4" key="1">
    <citation type="journal article" date="2017" name="Nature">
        <title>The Apostasia genome and the evolution of orchids.</title>
        <authorList>
            <person name="Zhang G.Q."/>
            <person name="Liu K.W."/>
            <person name="Li Z."/>
            <person name="Lohaus R."/>
            <person name="Hsiao Y.Y."/>
            <person name="Niu S.C."/>
            <person name="Wang J.Y."/>
            <person name="Lin Y.C."/>
            <person name="Xu Q."/>
            <person name="Chen L.J."/>
            <person name="Yoshida K."/>
            <person name="Fujiwara S."/>
            <person name="Wang Z.W."/>
            <person name="Zhang Y.Q."/>
            <person name="Mitsuda N."/>
            <person name="Wang M."/>
            <person name="Liu G.H."/>
            <person name="Pecoraro L."/>
            <person name="Huang H.X."/>
            <person name="Xiao X.J."/>
            <person name="Lin M."/>
            <person name="Wu X.Y."/>
            <person name="Wu W.L."/>
            <person name="Chen Y.Y."/>
            <person name="Chang S.B."/>
            <person name="Sakamoto S."/>
            <person name="Ohme-Takagi M."/>
            <person name="Yagi M."/>
            <person name="Zeng S.J."/>
            <person name="Shen C.Y."/>
            <person name="Yeh C.M."/>
            <person name="Luo Y.B."/>
            <person name="Tsai W.C."/>
            <person name="Van de Peer Y."/>
            <person name="Liu Z.J."/>
        </authorList>
    </citation>
    <scope>NUCLEOTIDE SEQUENCE [LARGE SCALE GENOMIC DNA]</scope>
    <source>
        <strain evidence="4">cv. Shenzhen</strain>
        <tissue evidence="3">Stem</tissue>
    </source>
</reference>
<evidence type="ECO:0000313" key="4">
    <source>
        <dbReference type="Proteomes" id="UP000236161"/>
    </source>
</evidence>
<sequence>MGVKALILSSSLLESWSTTVTVLVSSLSIQKKLKLHEVRDLILSKDIFKREYGESLEKFEKVYLTDNRSLEIAGEGDVQIRIWNNSLWKMQNVRYIPRLKRNLISICQLNSTDYRTIFEDSS</sequence>
<feature type="signal peptide" evidence="1">
    <location>
        <begin position="1"/>
        <end position="17"/>
    </location>
</feature>
<keyword evidence="1" id="KW-0732">Signal</keyword>
<dbReference type="AlphaFoldDB" id="A0A2I0AF70"/>
<dbReference type="EC" id="3.1.13.-" evidence="3"/>
<evidence type="ECO:0000259" key="2">
    <source>
        <dbReference type="Pfam" id="PF22936"/>
    </source>
</evidence>
<dbReference type="EMBL" id="KZ451982">
    <property type="protein sequence ID" value="PKA54173.1"/>
    <property type="molecule type" value="Genomic_DNA"/>
</dbReference>